<keyword evidence="7 8" id="KW-0472">Membrane</keyword>
<evidence type="ECO:0000256" key="5">
    <source>
        <dbReference type="ARBA" id="ARBA00022989"/>
    </source>
</evidence>
<dbReference type="EMBL" id="AAUW01000002">
    <property type="protein sequence ID" value="EAV45533.1"/>
    <property type="molecule type" value="Genomic_DNA"/>
</dbReference>
<dbReference type="RefSeq" id="WP_006931894.1">
    <property type="nucleotide sequence ID" value="NZ_AAUW01000002.1"/>
</dbReference>
<dbReference type="InterPro" id="IPR006153">
    <property type="entry name" value="Cation/H_exchanger_TM"/>
</dbReference>
<organism evidence="10 11">
    <name type="scientific">Roseibium aggregatum (strain ATCC 25650 / DSM 13394 / JCM 20685 / NBRC 16684 / NCIMB 2208 / IAM 12614 / B1)</name>
    <name type="common">Stappia aggregata</name>
    <dbReference type="NCBI Taxonomy" id="384765"/>
    <lineage>
        <taxon>Bacteria</taxon>
        <taxon>Pseudomonadati</taxon>
        <taxon>Pseudomonadota</taxon>
        <taxon>Alphaproteobacteria</taxon>
        <taxon>Hyphomicrobiales</taxon>
        <taxon>Stappiaceae</taxon>
        <taxon>Roseibium</taxon>
    </lineage>
</organism>
<evidence type="ECO:0000313" key="11">
    <source>
        <dbReference type="Proteomes" id="UP000004848"/>
    </source>
</evidence>
<feature type="transmembrane region" description="Helical" evidence="8">
    <location>
        <begin position="364"/>
        <end position="386"/>
    </location>
</feature>
<evidence type="ECO:0000259" key="9">
    <source>
        <dbReference type="Pfam" id="PF00999"/>
    </source>
</evidence>
<evidence type="ECO:0000256" key="1">
    <source>
        <dbReference type="ARBA" id="ARBA00004651"/>
    </source>
</evidence>
<evidence type="ECO:0000256" key="6">
    <source>
        <dbReference type="ARBA" id="ARBA00023065"/>
    </source>
</evidence>
<protein>
    <submittedName>
        <fullName evidence="10">NhaP-type Na+/H+ and K+/H+ antiporters with a unique C-terminal domain</fullName>
    </submittedName>
</protein>
<keyword evidence="5 8" id="KW-1133">Transmembrane helix</keyword>
<dbReference type="AlphaFoldDB" id="A0NN02"/>
<evidence type="ECO:0000256" key="2">
    <source>
        <dbReference type="ARBA" id="ARBA00022448"/>
    </source>
</evidence>
<dbReference type="Pfam" id="PF00999">
    <property type="entry name" value="Na_H_Exchanger"/>
    <property type="match status" value="1"/>
</dbReference>
<name>A0NN02_ROSAI</name>
<dbReference type="GO" id="GO:0005886">
    <property type="term" value="C:plasma membrane"/>
    <property type="evidence" value="ECO:0007669"/>
    <property type="project" value="UniProtKB-SubCell"/>
</dbReference>
<accession>A0NN02</accession>
<evidence type="ECO:0000313" key="10">
    <source>
        <dbReference type="EMBL" id="EAV45533.1"/>
    </source>
</evidence>
<feature type="transmembrane region" description="Helical" evidence="8">
    <location>
        <begin position="148"/>
        <end position="171"/>
    </location>
</feature>
<dbReference type="eggNOG" id="COG0025">
    <property type="taxonomic scope" value="Bacteria"/>
</dbReference>
<dbReference type="GeneID" id="68844966"/>
<feature type="domain" description="Cation/H+ exchanger transmembrane" evidence="9">
    <location>
        <begin position="11"/>
        <end position="388"/>
    </location>
</feature>
<keyword evidence="6" id="KW-0406">Ion transport</keyword>
<dbReference type="GO" id="GO:1902600">
    <property type="term" value="P:proton transmembrane transport"/>
    <property type="evidence" value="ECO:0007669"/>
    <property type="project" value="InterPro"/>
</dbReference>
<feature type="transmembrane region" description="Helical" evidence="8">
    <location>
        <begin position="276"/>
        <end position="295"/>
    </location>
</feature>
<evidence type="ECO:0000256" key="4">
    <source>
        <dbReference type="ARBA" id="ARBA00022692"/>
    </source>
</evidence>
<feature type="transmembrane region" description="Helical" evidence="8">
    <location>
        <begin position="223"/>
        <end position="256"/>
    </location>
</feature>
<feature type="transmembrane region" description="Helical" evidence="8">
    <location>
        <begin position="54"/>
        <end position="78"/>
    </location>
</feature>
<comment type="caution">
    <text evidence="10">The sequence shown here is derived from an EMBL/GenBank/DDBJ whole genome shotgun (WGS) entry which is preliminary data.</text>
</comment>
<sequence length="417" mass="43771">MTTGLLLLALFTVSYTLLARTLSNGILTAPILFIGFGYLMAQTGLMPGTDAERLLHIVAEMALIVLLFLDAAQINLHALRQRHQWPLRMLALGLPLAIVIGTLAAMPFLRGEPLIVAALAAALLAPTDAALGQAVITNKAVPERVRRALTLESGLNDGLALPAILLFASLAGEMMQPGATDWLMFGAKQLVLGPLAGAALGAAGGVLFLTAKRRGMTTDTIEGIGAIAMAGGAYLAADEIGGNGFISAFVAGLFFGNVIKGQCAFIYEFTESEGQMLSWGAFFLIGLALLPEAIAHLDAGSLALILVSLFIVRPLAVWLSLAGTDAAPLTKLFFGWFGPRGLATALFALLIVDQIDHEIGQQLLNLAVNAVWISAVLHGVTAVPFARWYAAHMSGQDGAAELKAMPPMRPEVTAEAK</sequence>
<dbReference type="PANTHER" id="PTHR32507">
    <property type="entry name" value="NA(+)/H(+) ANTIPORTER 1"/>
    <property type="match status" value="1"/>
</dbReference>
<keyword evidence="4 8" id="KW-0812">Transmembrane</keyword>
<gene>
    <name evidence="10" type="ORF">SIAM614_22977</name>
</gene>
<proteinExistence type="predicted"/>
<reference evidence="10 11" key="1">
    <citation type="submission" date="2006-05" db="EMBL/GenBank/DDBJ databases">
        <authorList>
            <person name="King G."/>
            <person name="Ferriera S."/>
            <person name="Johnson J."/>
            <person name="Kravitz S."/>
            <person name="Beeson K."/>
            <person name="Sutton G."/>
            <person name="Rogers Y.-H."/>
            <person name="Friedman R."/>
            <person name="Frazier M."/>
            <person name="Venter J.C."/>
        </authorList>
    </citation>
    <scope>NUCLEOTIDE SEQUENCE [LARGE SCALE GENOMIC DNA]</scope>
    <source>
        <strain evidence="11">ATCC 25650 / DSM 13394 / JCM 20685 / NBRC 16684 / NCIMB 2208 / IAM 12614 / B1</strain>
    </source>
</reference>
<feature type="transmembrane region" description="Helical" evidence="8">
    <location>
        <begin position="191"/>
        <end position="211"/>
    </location>
</feature>
<keyword evidence="3" id="KW-0050">Antiport</keyword>
<evidence type="ECO:0000256" key="7">
    <source>
        <dbReference type="ARBA" id="ARBA00023136"/>
    </source>
</evidence>
<dbReference type="Proteomes" id="UP000004848">
    <property type="component" value="Unassembled WGS sequence"/>
</dbReference>
<dbReference type="OrthoDB" id="9810860at2"/>
<feature type="transmembrane region" description="Helical" evidence="8">
    <location>
        <begin position="115"/>
        <end position="136"/>
    </location>
</feature>
<dbReference type="GO" id="GO:0015297">
    <property type="term" value="F:antiporter activity"/>
    <property type="evidence" value="ECO:0007669"/>
    <property type="project" value="UniProtKB-KW"/>
</dbReference>
<evidence type="ECO:0000256" key="3">
    <source>
        <dbReference type="ARBA" id="ARBA00022449"/>
    </source>
</evidence>
<keyword evidence="2" id="KW-0813">Transport</keyword>
<feature type="transmembrane region" description="Helical" evidence="8">
    <location>
        <begin position="90"/>
        <end position="109"/>
    </location>
</feature>
<evidence type="ECO:0000256" key="8">
    <source>
        <dbReference type="SAM" id="Phobius"/>
    </source>
</evidence>
<feature type="transmembrane region" description="Helical" evidence="8">
    <location>
        <begin position="333"/>
        <end position="352"/>
    </location>
</feature>
<comment type="subcellular location">
    <subcellularLocation>
        <location evidence="1">Cell membrane</location>
        <topology evidence="1">Multi-pass membrane protein</topology>
    </subcellularLocation>
</comment>
<feature type="transmembrane region" description="Helical" evidence="8">
    <location>
        <begin position="302"/>
        <end position="321"/>
    </location>
</feature>
<dbReference type="PANTHER" id="PTHR32507:SF8">
    <property type="entry name" value="CNH1P"/>
    <property type="match status" value="1"/>
</dbReference>